<evidence type="ECO:0000313" key="1">
    <source>
        <dbReference type="EMBL" id="EGG29532.1"/>
    </source>
</evidence>
<gene>
    <name evidence="1" type="ORF">IMCC3088_1674</name>
</gene>
<proteinExistence type="predicted"/>
<dbReference type="STRING" id="2518989.IMCC3088_1674"/>
<name>F3L2A7_9GAMM</name>
<keyword evidence="2" id="KW-1185">Reference proteome</keyword>
<dbReference type="EMBL" id="AEIG01000047">
    <property type="protein sequence ID" value="EGG29532.1"/>
    <property type="molecule type" value="Genomic_DNA"/>
</dbReference>
<comment type="caution">
    <text evidence="1">The sequence shown here is derived from an EMBL/GenBank/DDBJ whole genome shotgun (WGS) entry which is preliminary data.</text>
</comment>
<reference evidence="1 2" key="1">
    <citation type="journal article" date="2011" name="J. Bacteriol.">
        <title>Genome sequence of strain IMCC3088, a proteorhodopsin-containing marine bacterium belonging to the OM60/NOR5 clade.</title>
        <authorList>
            <person name="Jang Y."/>
            <person name="Oh H.M."/>
            <person name="Kang I."/>
            <person name="Lee K."/>
            <person name="Yang S.J."/>
            <person name="Cho J.C."/>
        </authorList>
    </citation>
    <scope>NUCLEOTIDE SEQUENCE [LARGE SCALE GENOMIC DNA]</scope>
    <source>
        <strain evidence="1 2">IMCC3088</strain>
    </source>
</reference>
<protein>
    <submittedName>
        <fullName evidence="1">Uncharacterized protein</fullName>
    </submittedName>
</protein>
<dbReference type="Proteomes" id="UP000005615">
    <property type="component" value="Unassembled WGS sequence"/>
</dbReference>
<organism evidence="1 2">
    <name type="scientific">Aequoribacter fuscus</name>
    <dbReference type="NCBI Taxonomy" id="2518989"/>
    <lineage>
        <taxon>Bacteria</taxon>
        <taxon>Pseudomonadati</taxon>
        <taxon>Pseudomonadota</taxon>
        <taxon>Gammaproteobacteria</taxon>
        <taxon>Cellvibrionales</taxon>
        <taxon>Halieaceae</taxon>
        <taxon>Aequoribacter</taxon>
    </lineage>
</organism>
<sequence>MGFGIGLLYPFSRGAENFLSLLRGFLGHDSAVLSLHYFNE</sequence>
<accession>F3L2A7</accession>
<dbReference type="AlphaFoldDB" id="F3L2A7"/>
<evidence type="ECO:0000313" key="2">
    <source>
        <dbReference type="Proteomes" id="UP000005615"/>
    </source>
</evidence>